<dbReference type="AlphaFoldDB" id="A0A8K0K7J4"/>
<keyword evidence="1" id="KW-0832">Ubl conjugation</keyword>
<dbReference type="SUPFAM" id="SSF57959">
    <property type="entry name" value="Leucine zipper domain"/>
    <property type="match status" value="1"/>
</dbReference>
<dbReference type="PANTHER" id="PTHR46542">
    <property type="entry name" value="X-BOX BINDING PROTEIN 1"/>
    <property type="match status" value="1"/>
</dbReference>
<dbReference type="PROSITE" id="PS50217">
    <property type="entry name" value="BZIP"/>
    <property type="match status" value="1"/>
</dbReference>
<dbReference type="PROSITE" id="PS00036">
    <property type="entry name" value="BZIP_BASIC"/>
    <property type="match status" value="1"/>
</dbReference>
<keyword evidence="4" id="KW-0804">Transcription</keyword>
<proteinExistence type="predicted"/>
<evidence type="ECO:0000256" key="6">
    <source>
        <dbReference type="ARBA" id="ARBA00040165"/>
    </source>
</evidence>
<name>A0A8K0K7J4_LADFU</name>
<evidence type="ECO:0000259" key="8">
    <source>
        <dbReference type="PROSITE" id="PS50217"/>
    </source>
</evidence>
<keyword evidence="2" id="KW-0805">Transcription regulation</keyword>
<gene>
    <name evidence="9" type="ORF">J437_LFUL000391</name>
</gene>
<dbReference type="Gene3D" id="1.20.5.170">
    <property type="match status" value="1"/>
</dbReference>
<dbReference type="EMBL" id="KZ308322">
    <property type="protein sequence ID" value="KAG8227383.1"/>
    <property type="molecule type" value="Genomic_DNA"/>
</dbReference>
<dbReference type="GO" id="GO:0000977">
    <property type="term" value="F:RNA polymerase II transcription regulatory region sequence-specific DNA binding"/>
    <property type="evidence" value="ECO:0007669"/>
    <property type="project" value="TreeGrafter"/>
</dbReference>
<keyword evidence="7" id="KW-0175">Coiled coil</keyword>
<dbReference type="OrthoDB" id="20960at2759"/>
<keyword evidence="5" id="KW-0539">Nucleus</keyword>
<feature type="domain" description="BZIP" evidence="8">
    <location>
        <begin position="80"/>
        <end position="143"/>
    </location>
</feature>
<dbReference type="InterPro" id="IPR052470">
    <property type="entry name" value="ER_Stress-Reg_TF"/>
</dbReference>
<evidence type="ECO:0000313" key="10">
    <source>
        <dbReference type="Proteomes" id="UP000792457"/>
    </source>
</evidence>
<evidence type="ECO:0000256" key="7">
    <source>
        <dbReference type="SAM" id="Coils"/>
    </source>
</evidence>
<keyword evidence="3" id="KW-0238">DNA-binding</keyword>
<sequence>MKMESPQMIIIRVPELGLSSEVPTTSPVYTETEMKLLGLSKPGVTVKGGFYPKCSKNRPNLDDIVTELSPGRRKVTFPTDDKHLRKKLKNRVAAQNSRDKKKARMEELEKLVKELQTKNDTVMQECQRLKTEVSSLKEENSQLKQKLSCYCENAISASPIEPAAFINDPLPKGQGISLVTFLLLLSFAVKMKQTNSCCKSNGWLKESLKKGLYNQPEETKNFLQILICQPLIEDSTSLLNADEMVGAAAKDMESGGWVILNPRNCISSQSLPSSNELGLLKNENAVQVSKISSEIPDIIEQSINDLDLKNENIMDCSNDSALTTELISDIAVESIDFDSLSDTGYESLDSPVSDLSASDQSNWDESFSVLFPSLL</sequence>
<dbReference type="Pfam" id="PF00170">
    <property type="entry name" value="bZIP_1"/>
    <property type="match status" value="1"/>
</dbReference>
<comment type="caution">
    <text evidence="9">The sequence shown here is derived from an EMBL/GenBank/DDBJ whole genome shotgun (WGS) entry which is preliminary data.</text>
</comment>
<evidence type="ECO:0000256" key="2">
    <source>
        <dbReference type="ARBA" id="ARBA00023015"/>
    </source>
</evidence>
<dbReference type="CDD" id="cd14691">
    <property type="entry name" value="bZIP_XBP1"/>
    <property type="match status" value="1"/>
</dbReference>
<reference evidence="9" key="2">
    <citation type="submission" date="2017-10" db="EMBL/GenBank/DDBJ databases">
        <title>Ladona fulva Genome sequencing and assembly.</title>
        <authorList>
            <person name="Murali S."/>
            <person name="Richards S."/>
            <person name="Bandaranaike D."/>
            <person name="Bellair M."/>
            <person name="Blankenburg K."/>
            <person name="Chao H."/>
            <person name="Dinh H."/>
            <person name="Doddapaneni H."/>
            <person name="Dugan-Rocha S."/>
            <person name="Elkadiri S."/>
            <person name="Gnanaolivu R."/>
            <person name="Hernandez B."/>
            <person name="Skinner E."/>
            <person name="Javaid M."/>
            <person name="Lee S."/>
            <person name="Li M."/>
            <person name="Ming W."/>
            <person name="Munidasa M."/>
            <person name="Muniz J."/>
            <person name="Nguyen L."/>
            <person name="Hughes D."/>
            <person name="Osuji N."/>
            <person name="Pu L.-L."/>
            <person name="Puazo M."/>
            <person name="Qu C."/>
            <person name="Quiroz J."/>
            <person name="Raj R."/>
            <person name="Weissenberger G."/>
            <person name="Xin Y."/>
            <person name="Zou X."/>
            <person name="Han Y."/>
            <person name="Worley K."/>
            <person name="Muzny D."/>
            <person name="Gibbs R."/>
        </authorList>
    </citation>
    <scope>NUCLEOTIDE SEQUENCE</scope>
    <source>
        <strain evidence="9">Sampled in the wild</strain>
    </source>
</reference>
<keyword evidence="10" id="KW-1185">Reference proteome</keyword>
<dbReference type="PANTHER" id="PTHR46542:SF1">
    <property type="entry name" value="X-BOX BINDING PROTEIN 1"/>
    <property type="match status" value="1"/>
</dbReference>
<dbReference type="InterPro" id="IPR046347">
    <property type="entry name" value="bZIP_sf"/>
</dbReference>
<dbReference type="GO" id="GO:0000981">
    <property type="term" value="F:DNA-binding transcription factor activity, RNA polymerase II-specific"/>
    <property type="evidence" value="ECO:0007669"/>
    <property type="project" value="TreeGrafter"/>
</dbReference>
<evidence type="ECO:0000313" key="9">
    <source>
        <dbReference type="EMBL" id="KAG8227383.1"/>
    </source>
</evidence>
<accession>A0A8K0K7J4</accession>
<dbReference type="SMART" id="SM00338">
    <property type="entry name" value="BRLZ"/>
    <property type="match status" value="1"/>
</dbReference>
<evidence type="ECO:0000256" key="4">
    <source>
        <dbReference type="ARBA" id="ARBA00023163"/>
    </source>
</evidence>
<dbReference type="Proteomes" id="UP000792457">
    <property type="component" value="Unassembled WGS sequence"/>
</dbReference>
<dbReference type="GO" id="GO:0005634">
    <property type="term" value="C:nucleus"/>
    <property type="evidence" value="ECO:0007669"/>
    <property type="project" value="TreeGrafter"/>
</dbReference>
<reference evidence="9" key="1">
    <citation type="submission" date="2013-04" db="EMBL/GenBank/DDBJ databases">
        <authorList>
            <person name="Qu J."/>
            <person name="Murali S.C."/>
            <person name="Bandaranaike D."/>
            <person name="Bellair M."/>
            <person name="Blankenburg K."/>
            <person name="Chao H."/>
            <person name="Dinh H."/>
            <person name="Doddapaneni H."/>
            <person name="Downs B."/>
            <person name="Dugan-Rocha S."/>
            <person name="Elkadiri S."/>
            <person name="Gnanaolivu R.D."/>
            <person name="Hernandez B."/>
            <person name="Javaid M."/>
            <person name="Jayaseelan J.C."/>
            <person name="Lee S."/>
            <person name="Li M."/>
            <person name="Ming W."/>
            <person name="Munidasa M."/>
            <person name="Muniz J."/>
            <person name="Nguyen L."/>
            <person name="Ongeri F."/>
            <person name="Osuji N."/>
            <person name="Pu L.-L."/>
            <person name="Puazo M."/>
            <person name="Qu C."/>
            <person name="Quiroz J."/>
            <person name="Raj R."/>
            <person name="Weissenberger G."/>
            <person name="Xin Y."/>
            <person name="Zou X."/>
            <person name="Han Y."/>
            <person name="Richards S."/>
            <person name="Worley K."/>
            <person name="Muzny D."/>
            <person name="Gibbs R."/>
        </authorList>
    </citation>
    <scope>NUCLEOTIDE SEQUENCE</scope>
    <source>
        <strain evidence="9">Sampled in the wild</strain>
    </source>
</reference>
<organism evidence="9 10">
    <name type="scientific">Ladona fulva</name>
    <name type="common">Scarce chaser dragonfly</name>
    <name type="synonym">Libellula fulva</name>
    <dbReference type="NCBI Taxonomy" id="123851"/>
    <lineage>
        <taxon>Eukaryota</taxon>
        <taxon>Metazoa</taxon>
        <taxon>Ecdysozoa</taxon>
        <taxon>Arthropoda</taxon>
        <taxon>Hexapoda</taxon>
        <taxon>Insecta</taxon>
        <taxon>Pterygota</taxon>
        <taxon>Palaeoptera</taxon>
        <taxon>Odonata</taxon>
        <taxon>Epiprocta</taxon>
        <taxon>Anisoptera</taxon>
        <taxon>Libelluloidea</taxon>
        <taxon>Libellulidae</taxon>
        <taxon>Ladona</taxon>
    </lineage>
</organism>
<evidence type="ECO:0000256" key="3">
    <source>
        <dbReference type="ARBA" id="ARBA00023125"/>
    </source>
</evidence>
<evidence type="ECO:0000256" key="5">
    <source>
        <dbReference type="ARBA" id="ARBA00023242"/>
    </source>
</evidence>
<protein>
    <recommendedName>
        <fullName evidence="6">X-box-binding protein 1</fullName>
    </recommendedName>
</protein>
<feature type="coiled-coil region" evidence="7">
    <location>
        <begin position="91"/>
        <end position="153"/>
    </location>
</feature>
<dbReference type="InterPro" id="IPR004827">
    <property type="entry name" value="bZIP"/>
</dbReference>
<evidence type="ECO:0000256" key="1">
    <source>
        <dbReference type="ARBA" id="ARBA00022843"/>
    </source>
</evidence>